<dbReference type="RefSeq" id="XP_002286704.1">
    <property type="nucleotide sequence ID" value="XM_002286668.1"/>
</dbReference>
<dbReference type="PaxDb" id="35128-Thaps31575"/>
<dbReference type="InterPro" id="IPR014001">
    <property type="entry name" value="Helicase_ATP-bd"/>
</dbReference>
<feature type="non-terminal residue" evidence="9">
    <location>
        <position position="1"/>
    </location>
</feature>
<dbReference type="GeneID" id="7445653"/>
<evidence type="ECO:0000313" key="9">
    <source>
        <dbReference type="EMBL" id="EED96345.1"/>
    </source>
</evidence>
<dbReference type="InterPro" id="IPR041677">
    <property type="entry name" value="DNA2/NAM7_AAA_11"/>
</dbReference>
<dbReference type="Gene3D" id="3.40.50.300">
    <property type="entry name" value="P-loop containing nucleotide triphosphate hydrolases"/>
    <property type="match status" value="2"/>
</dbReference>
<keyword evidence="5" id="KW-0067">ATP-binding</keyword>
<evidence type="ECO:0000256" key="4">
    <source>
        <dbReference type="ARBA" id="ARBA00022806"/>
    </source>
</evidence>
<reference evidence="9 10" key="1">
    <citation type="journal article" date="2004" name="Science">
        <title>The genome of the diatom Thalassiosira pseudonana: ecology, evolution, and metabolism.</title>
        <authorList>
            <person name="Armbrust E.V."/>
            <person name="Berges J.A."/>
            <person name="Bowler C."/>
            <person name="Green B.R."/>
            <person name="Martinez D."/>
            <person name="Putnam N.H."/>
            <person name="Zhou S."/>
            <person name="Allen A.E."/>
            <person name="Apt K.E."/>
            <person name="Bechner M."/>
            <person name="Brzezinski M.A."/>
            <person name="Chaal B.K."/>
            <person name="Chiovitti A."/>
            <person name="Davis A.K."/>
            <person name="Demarest M.S."/>
            <person name="Detter J.C."/>
            <person name="Glavina T."/>
            <person name="Goodstein D."/>
            <person name="Hadi M.Z."/>
            <person name="Hellsten U."/>
            <person name="Hildebrand M."/>
            <person name="Jenkins B.D."/>
            <person name="Jurka J."/>
            <person name="Kapitonov V.V."/>
            <person name="Kroger N."/>
            <person name="Lau W.W."/>
            <person name="Lane T.W."/>
            <person name="Larimer F.W."/>
            <person name="Lippmeier J.C."/>
            <person name="Lucas S."/>
            <person name="Medina M."/>
            <person name="Montsant A."/>
            <person name="Obornik M."/>
            <person name="Parker M.S."/>
            <person name="Palenik B."/>
            <person name="Pazour G.J."/>
            <person name="Richardson P.M."/>
            <person name="Rynearson T.A."/>
            <person name="Saito M.A."/>
            <person name="Schwartz D.C."/>
            <person name="Thamatrakoln K."/>
            <person name="Valentin K."/>
            <person name="Vardi A."/>
            <person name="Wilkerson F.P."/>
            <person name="Rokhsar D.S."/>
        </authorList>
    </citation>
    <scope>NUCLEOTIDE SEQUENCE [LARGE SCALE GENOMIC DNA]</scope>
    <source>
        <strain evidence="9 10">CCMP1335</strain>
    </source>
</reference>
<dbReference type="Pfam" id="PF13087">
    <property type="entry name" value="AAA_12"/>
    <property type="match status" value="1"/>
</dbReference>
<comment type="similarity">
    <text evidence="1">Belongs to the DNA2/NAM7 helicase family.</text>
</comment>
<evidence type="ECO:0000256" key="1">
    <source>
        <dbReference type="ARBA" id="ARBA00007913"/>
    </source>
</evidence>
<evidence type="ECO:0000259" key="8">
    <source>
        <dbReference type="SMART" id="SM00487"/>
    </source>
</evidence>
<dbReference type="InterPro" id="IPR050534">
    <property type="entry name" value="Coronavir_polyprotein_1ab"/>
</dbReference>
<evidence type="ECO:0000256" key="3">
    <source>
        <dbReference type="ARBA" id="ARBA00022801"/>
    </source>
</evidence>
<dbReference type="CDD" id="cd18044">
    <property type="entry name" value="DEXXQc_SMUBP2"/>
    <property type="match status" value="1"/>
</dbReference>
<evidence type="ECO:0000259" key="7">
    <source>
        <dbReference type="SMART" id="SM00382"/>
    </source>
</evidence>
<dbReference type="Proteomes" id="UP000001449">
    <property type="component" value="Chromosome 1"/>
</dbReference>
<dbReference type="FunCoup" id="B8BQC9">
    <property type="interactions" value="24"/>
</dbReference>
<dbReference type="STRING" id="35128.B8BQC9"/>
<name>B8BQC9_THAPS</name>
<organism evidence="9 10">
    <name type="scientific">Thalassiosira pseudonana</name>
    <name type="common">Marine diatom</name>
    <name type="synonym">Cyclotella nana</name>
    <dbReference type="NCBI Taxonomy" id="35128"/>
    <lineage>
        <taxon>Eukaryota</taxon>
        <taxon>Sar</taxon>
        <taxon>Stramenopiles</taxon>
        <taxon>Ochrophyta</taxon>
        <taxon>Bacillariophyta</taxon>
        <taxon>Coscinodiscophyceae</taxon>
        <taxon>Thalassiosirophycidae</taxon>
        <taxon>Thalassiosirales</taxon>
        <taxon>Thalassiosiraceae</taxon>
        <taxon>Thalassiosira</taxon>
    </lineage>
</organism>
<accession>B8BQC9</accession>
<dbReference type="GO" id="GO:0043139">
    <property type="term" value="F:5'-3' DNA helicase activity"/>
    <property type="evidence" value="ECO:0000318"/>
    <property type="project" value="GO_Central"/>
</dbReference>
<dbReference type="SMART" id="SM00487">
    <property type="entry name" value="DEXDc"/>
    <property type="match status" value="1"/>
</dbReference>
<dbReference type="InterPro" id="IPR027417">
    <property type="entry name" value="P-loop_NTPase"/>
</dbReference>
<sequence>MEELQTEYNLRSTRLDYSQKEAVVMALSGSPINLIHGPPGTGKTTTVAELIRCAVNNKGWKVLVTAPSNVAVDNVLGRLIINKQRKIKAVRLGHPARIQNGIQKYSLESLVQSSEGTEIVRDCRSELNAHLRTLASAKSRPSEKRIAYREMKSLRKEIRTREEKVVGEILTLANVVLATNVGAAGSVFRRMVDSKGGAIEFDLVIIDEAAQALEASCWISLLRGKRAILAGDHNQLPPTIKSSVREVQYNLGRTLFERLMNAYDSDKTGQPKSCSKMLEVQYRMHEDVSNWASNAMYDGKLVSHESVRHRKLASLPQVEEQLKATNKDIAEDGTGLQNVTLLLVDTTGCDMHEMTTDAGSRYNEGEADIVVSHVHSLISLGLRAEDIAVITPYNGQVELLRKRLLTDIPKLEIRSVDGFQGGEREAVVLSLVRSSEKGGKDGIGFLRDERRLNVAVTRAKRHCAVICDCETVSQSSFIKGLIEWMEAKGDYHSGAEY</sequence>
<keyword evidence="2" id="KW-0547">Nucleotide-binding</keyword>
<dbReference type="InterPro" id="IPR047187">
    <property type="entry name" value="SF1_C_Upf1"/>
</dbReference>
<keyword evidence="10" id="KW-1185">Reference proteome</keyword>
<keyword evidence="3" id="KW-0378">Hydrolase</keyword>
<evidence type="ECO:0000256" key="5">
    <source>
        <dbReference type="ARBA" id="ARBA00022840"/>
    </source>
</evidence>
<dbReference type="Pfam" id="PF13086">
    <property type="entry name" value="AAA_11"/>
    <property type="match status" value="1"/>
</dbReference>
<dbReference type="PANTHER" id="PTHR43788">
    <property type="entry name" value="DNA2/NAM7 HELICASE FAMILY MEMBER"/>
    <property type="match status" value="1"/>
</dbReference>
<feature type="domain" description="Helicase ATP-binding" evidence="8">
    <location>
        <begin position="11"/>
        <end position="256"/>
    </location>
</feature>
<dbReference type="SUPFAM" id="SSF52540">
    <property type="entry name" value="P-loop containing nucleoside triphosphate hydrolases"/>
    <property type="match status" value="1"/>
</dbReference>
<evidence type="ECO:0000256" key="2">
    <source>
        <dbReference type="ARBA" id="ARBA00022741"/>
    </source>
</evidence>
<dbReference type="eggNOG" id="KOG1803">
    <property type="taxonomic scope" value="Eukaryota"/>
</dbReference>
<dbReference type="InParanoid" id="B8BQC9"/>
<protein>
    <recommendedName>
        <fullName evidence="11">AAA+ ATPase domain-containing protein</fullName>
    </recommendedName>
</protein>
<dbReference type="OMA" id="TIIHGPP"/>
<evidence type="ECO:0000256" key="6">
    <source>
        <dbReference type="ARBA" id="ARBA00048432"/>
    </source>
</evidence>
<dbReference type="InterPro" id="IPR003593">
    <property type="entry name" value="AAA+_ATPase"/>
</dbReference>
<dbReference type="NCBIfam" id="TIGR00376">
    <property type="entry name" value="IGHMBP2 family helicase"/>
    <property type="match status" value="1"/>
</dbReference>
<dbReference type="GO" id="GO:0016787">
    <property type="term" value="F:hydrolase activity"/>
    <property type="evidence" value="ECO:0007669"/>
    <property type="project" value="UniProtKB-KW"/>
</dbReference>
<dbReference type="GO" id="GO:0003677">
    <property type="term" value="F:DNA binding"/>
    <property type="evidence" value="ECO:0007669"/>
    <property type="project" value="InterPro"/>
</dbReference>
<keyword evidence="4" id="KW-0347">Helicase</keyword>
<dbReference type="AlphaFoldDB" id="B8BQC9"/>
<dbReference type="InterPro" id="IPR004483">
    <property type="entry name" value="SMUBP-2/Hcs1-like"/>
</dbReference>
<dbReference type="KEGG" id="tps:THAPSDRAFT_31575"/>
<proteinExistence type="inferred from homology"/>
<comment type="catalytic activity">
    <reaction evidence="6">
        <text>ATP + H2O = ADP + phosphate + H(+)</text>
        <dbReference type="Rhea" id="RHEA:13065"/>
        <dbReference type="ChEBI" id="CHEBI:15377"/>
        <dbReference type="ChEBI" id="CHEBI:15378"/>
        <dbReference type="ChEBI" id="CHEBI:30616"/>
        <dbReference type="ChEBI" id="CHEBI:43474"/>
        <dbReference type="ChEBI" id="CHEBI:456216"/>
        <dbReference type="EC" id="3.6.4.12"/>
    </reaction>
    <physiologicalReaction direction="left-to-right" evidence="6">
        <dbReference type="Rhea" id="RHEA:13066"/>
    </physiologicalReaction>
</comment>
<gene>
    <name evidence="9" type="ORF">THAPSDRAFT_31575</name>
</gene>
<dbReference type="CDD" id="cd18808">
    <property type="entry name" value="SF1_C_Upf1"/>
    <property type="match status" value="1"/>
</dbReference>
<evidence type="ECO:0008006" key="11">
    <source>
        <dbReference type="Google" id="ProtNLM"/>
    </source>
</evidence>
<dbReference type="EMBL" id="CM000638">
    <property type="protein sequence ID" value="EED96345.1"/>
    <property type="molecule type" value="Genomic_DNA"/>
</dbReference>
<evidence type="ECO:0000313" key="10">
    <source>
        <dbReference type="Proteomes" id="UP000001449"/>
    </source>
</evidence>
<dbReference type="GO" id="GO:0005524">
    <property type="term" value="F:ATP binding"/>
    <property type="evidence" value="ECO:0007669"/>
    <property type="project" value="UniProtKB-KW"/>
</dbReference>
<dbReference type="PANTHER" id="PTHR43788:SF8">
    <property type="entry name" value="DNA-BINDING PROTEIN SMUBP-2"/>
    <property type="match status" value="1"/>
</dbReference>
<dbReference type="SMART" id="SM00382">
    <property type="entry name" value="AAA"/>
    <property type="match status" value="1"/>
</dbReference>
<reference evidence="9 10" key="2">
    <citation type="journal article" date="2008" name="Nature">
        <title>The Phaeodactylum genome reveals the evolutionary history of diatom genomes.</title>
        <authorList>
            <person name="Bowler C."/>
            <person name="Allen A.E."/>
            <person name="Badger J.H."/>
            <person name="Grimwood J."/>
            <person name="Jabbari K."/>
            <person name="Kuo A."/>
            <person name="Maheswari U."/>
            <person name="Martens C."/>
            <person name="Maumus F."/>
            <person name="Otillar R.P."/>
            <person name="Rayko E."/>
            <person name="Salamov A."/>
            <person name="Vandepoele K."/>
            <person name="Beszteri B."/>
            <person name="Gruber A."/>
            <person name="Heijde M."/>
            <person name="Katinka M."/>
            <person name="Mock T."/>
            <person name="Valentin K."/>
            <person name="Verret F."/>
            <person name="Berges J.A."/>
            <person name="Brownlee C."/>
            <person name="Cadoret J.P."/>
            <person name="Chiovitti A."/>
            <person name="Choi C.J."/>
            <person name="Coesel S."/>
            <person name="De Martino A."/>
            <person name="Detter J.C."/>
            <person name="Durkin C."/>
            <person name="Falciatore A."/>
            <person name="Fournet J."/>
            <person name="Haruta M."/>
            <person name="Huysman M.J."/>
            <person name="Jenkins B.D."/>
            <person name="Jiroutova K."/>
            <person name="Jorgensen R.E."/>
            <person name="Joubert Y."/>
            <person name="Kaplan A."/>
            <person name="Kroger N."/>
            <person name="Kroth P.G."/>
            <person name="La Roche J."/>
            <person name="Lindquist E."/>
            <person name="Lommer M."/>
            <person name="Martin-Jezequel V."/>
            <person name="Lopez P.J."/>
            <person name="Lucas S."/>
            <person name="Mangogna M."/>
            <person name="McGinnis K."/>
            <person name="Medlin L.K."/>
            <person name="Montsant A."/>
            <person name="Oudot-Le Secq M.P."/>
            <person name="Napoli C."/>
            <person name="Obornik M."/>
            <person name="Parker M.S."/>
            <person name="Petit J.L."/>
            <person name="Porcel B.M."/>
            <person name="Poulsen N."/>
            <person name="Robison M."/>
            <person name="Rychlewski L."/>
            <person name="Rynearson T.A."/>
            <person name="Schmutz J."/>
            <person name="Shapiro H."/>
            <person name="Siaut M."/>
            <person name="Stanley M."/>
            <person name="Sussman M.R."/>
            <person name="Taylor A.R."/>
            <person name="Vardi A."/>
            <person name="von Dassow P."/>
            <person name="Vyverman W."/>
            <person name="Willis A."/>
            <person name="Wyrwicz L.S."/>
            <person name="Rokhsar D.S."/>
            <person name="Weissenbach J."/>
            <person name="Armbrust E.V."/>
            <person name="Green B.R."/>
            <person name="Van de Peer Y."/>
            <person name="Grigoriev I.V."/>
        </authorList>
    </citation>
    <scope>NUCLEOTIDE SEQUENCE [LARGE SCALE GENOMIC DNA]</scope>
    <source>
        <strain evidence="9 10">CCMP1335</strain>
    </source>
</reference>
<dbReference type="HOGENOM" id="CLU_001666_8_2_1"/>
<feature type="domain" description="AAA+ ATPase" evidence="7">
    <location>
        <begin position="29"/>
        <end position="254"/>
    </location>
</feature>
<dbReference type="InterPro" id="IPR041679">
    <property type="entry name" value="DNA2/NAM7-like_C"/>
</dbReference>